<dbReference type="GO" id="GO:0005886">
    <property type="term" value="C:plasma membrane"/>
    <property type="evidence" value="ECO:0007669"/>
    <property type="project" value="UniProtKB-SubCell"/>
</dbReference>
<keyword evidence="5 7" id="KW-1133">Transmembrane helix</keyword>
<reference evidence="10" key="1">
    <citation type="submission" date="2014-01" db="EMBL/GenBank/DDBJ databases">
        <title>The Genome Sequence of Anopheles melas CM1001059_A (V2).</title>
        <authorList>
            <consortium name="The Broad Institute Genomics Platform"/>
            <person name="Neafsey D.E."/>
            <person name="Besansky N."/>
            <person name="Howell P."/>
            <person name="Walton C."/>
            <person name="Young S.K."/>
            <person name="Zeng Q."/>
            <person name="Gargeya S."/>
            <person name="Fitzgerald M."/>
            <person name="Haas B."/>
            <person name="Abouelleil A."/>
            <person name="Allen A.W."/>
            <person name="Alvarado L."/>
            <person name="Arachchi H.M."/>
            <person name="Berlin A.M."/>
            <person name="Chapman S.B."/>
            <person name="Gainer-Dewar J."/>
            <person name="Goldberg J."/>
            <person name="Griggs A."/>
            <person name="Gujja S."/>
            <person name="Hansen M."/>
            <person name="Howarth C."/>
            <person name="Imamovic A."/>
            <person name="Ireland A."/>
            <person name="Larimer J."/>
            <person name="McCowan C."/>
            <person name="Murphy C."/>
            <person name="Pearson M."/>
            <person name="Poon T.W."/>
            <person name="Priest M."/>
            <person name="Roberts A."/>
            <person name="Saif S."/>
            <person name="Shea T."/>
            <person name="Sisk P."/>
            <person name="Sykes S."/>
            <person name="Wortman J."/>
            <person name="Nusbaum C."/>
            <person name="Birren B."/>
        </authorList>
    </citation>
    <scope>NUCLEOTIDE SEQUENCE [LARGE SCALE GENOMIC DNA]</scope>
    <source>
        <strain evidence="10">CM1001059</strain>
    </source>
</reference>
<dbReference type="EnsemblMetazoa" id="AMEC006227-RA">
    <property type="protein sequence ID" value="AMEC006227-PA"/>
    <property type="gene ID" value="AMEC006227"/>
</dbReference>
<feature type="domain" description="ABC transmembrane type-1" evidence="8">
    <location>
        <begin position="64"/>
        <end position="245"/>
    </location>
</feature>
<feature type="transmembrane region" description="Helical" evidence="7">
    <location>
        <begin position="202"/>
        <end position="222"/>
    </location>
</feature>
<dbReference type="InterPro" id="IPR035906">
    <property type="entry name" value="MetI-like_sf"/>
</dbReference>
<comment type="subcellular location">
    <subcellularLocation>
        <location evidence="1">Cell membrane</location>
        <topology evidence="1">Multi-pass membrane protein</topology>
    </subcellularLocation>
</comment>
<dbReference type="CDD" id="cd06261">
    <property type="entry name" value="TM_PBP2"/>
    <property type="match status" value="1"/>
</dbReference>
<dbReference type="AlphaFoldDB" id="A0A182TPX1"/>
<keyword evidence="2" id="KW-0813">Transport</keyword>
<name>A0A182TPX1_9DIPT</name>
<evidence type="ECO:0000256" key="2">
    <source>
        <dbReference type="ARBA" id="ARBA00022448"/>
    </source>
</evidence>
<evidence type="ECO:0000256" key="6">
    <source>
        <dbReference type="ARBA" id="ARBA00023136"/>
    </source>
</evidence>
<keyword evidence="6 7" id="KW-0472">Membrane</keyword>
<dbReference type="GO" id="GO:0015416">
    <property type="term" value="F:ABC-type phosphonate transporter activity"/>
    <property type="evidence" value="ECO:0007669"/>
    <property type="project" value="InterPro"/>
</dbReference>
<sequence>MKRVIDLAIVLALLAAVVGSFRYLGLDLQALLGEGVGGQMADYALRFLRPDLGLEHLQAVGRGALETLAMSGLGTLLAALLGLLLALPAAGRFGWPGKALARLLLNALRAIPELVWAALMVLAAGLGPNAGALALAAHTAGVLGRLFAEALENAPPEPADAIRLEGGSHLAAFCYGTLPNLWPQLLAYMLYRWENNIRMASVLGFVGAGGLGQMLYTTLSLFQERQASTVILAMLALVLLVDALSDRMRQRWVRA</sequence>
<feature type="transmembrane region" description="Helical" evidence="7">
    <location>
        <begin position="73"/>
        <end position="93"/>
    </location>
</feature>
<dbReference type="Proteomes" id="UP000075902">
    <property type="component" value="Unassembled WGS sequence"/>
</dbReference>
<feature type="transmembrane region" description="Helical" evidence="7">
    <location>
        <begin position="228"/>
        <end position="245"/>
    </location>
</feature>
<dbReference type="PANTHER" id="PTHR30043:SF1">
    <property type="entry name" value="ABC TRANSPORT SYSTEM PERMEASE PROTEIN P69"/>
    <property type="match status" value="1"/>
</dbReference>
<accession>A0A182TPX1</accession>
<evidence type="ECO:0000256" key="3">
    <source>
        <dbReference type="ARBA" id="ARBA00022475"/>
    </source>
</evidence>
<proteinExistence type="predicted"/>
<dbReference type="PROSITE" id="PS50928">
    <property type="entry name" value="ABC_TM1"/>
    <property type="match status" value="1"/>
</dbReference>
<dbReference type="STRING" id="34690.A0A182TPX1"/>
<protein>
    <recommendedName>
        <fullName evidence="8">ABC transmembrane type-1 domain-containing protein</fullName>
    </recommendedName>
</protein>
<keyword evidence="10" id="KW-1185">Reference proteome</keyword>
<evidence type="ECO:0000313" key="10">
    <source>
        <dbReference type="Proteomes" id="UP000075902"/>
    </source>
</evidence>
<reference evidence="9" key="2">
    <citation type="submission" date="2020-05" db="UniProtKB">
        <authorList>
            <consortium name="EnsemblMetazoa"/>
        </authorList>
    </citation>
    <scope>IDENTIFICATION</scope>
    <source>
        <strain evidence="9">CM1001059</strain>
    </source>
</reference>
<keyword evidence="3" id="KW-1003">Cell membrane</keyword>
<dbReference type="Pfam" id="PF00528">
    <property type="entry name" value="BPD_transp_1"/>
    <property type="match status" value="1"/>
</dbReference>
<evidence type="ECO:0000256" key="5">
    <source>
        <dbReference type="ARBA" id="ARBA00022989"/>
    </source>
</evidence>
<evidence type="ECO:0000256" key="1">
    <source>
        <dbReference type="ARBA" id="ARBA00004651"/>
    </source>
</evidence>
<evidence type="ECO:0000256" key="7">
    <source>
        <dbReference type="SAM" id="Phobius"/>
    </source>
</evidence>
<dbReference type="NCBIfam" id="TIGR01097">
    <property type="entry name" value="PhnE"/>
    <property type="match status" value="1"/>
</dbReference>
<dbReference type="Gene3D" id="1.10.3720.10">
    <property type="entry name" value="MetI-like"/>
    <property type="match status" value="1"/>
</dbReference>
<organism evidence="9 10">
    <name type="scientific">Anopheles melas</name>
    <dbReference type="NCBI Taxonomy" id="34690"/>
    <lineage>
        <taxon>Eukaryota</taxon>
        <taxon>Metazoa</taxon>
        <taxon>Ecdysozoa</taxon>
        <taxon>Arthropoda</taxon>
        <taxon>Hexapoda</taxon>
        <taxon>Insecta</taxon>
        <taxon>Pterygota</taxon>
        <taxon>Neoptera</taxon>
        <taxon>Endopterygota</taxon>
        <taxon>Diptera</taxon>
        <taxon>Nematocera</taxon>
        <taxon>Culicoidea</taxon>
        <taxon>Culicidae</taxon>
        <taxon>Anophelinae</taxon>
        <taxon>Anopheles</taxon>
    </lineage>
</organism>
<dbReference type="InterPro" id="IPR005769">
    <property type="entry name" value="PhnE/PtxC"/>
</dbReference>
<dbReference type="VEuPathDB" id="VectorBase:AMEC006227"/>
<evidence type="ECO:0000313" key="9">
    <source>
        <dbReference type="EnsemblMetazoa" id="AMEC006227-PA"/>
    </source>
</evidence>
<feature type="transmembrane region" description="Helical" evidence="7">
    <location>
        <begin position="114"/>
        <end position="137"/>
    </location>
</feature>
<feature type="transmembrane region" description="Helical" evidence="7">
    <location>
        <begin position="170"/>
        <end position="190"/>
    </location>
</feature>
<dbReference type="PANTHER" id="PTHR30043">
    <property type="entry name" value="PHOSPHONATES TRANSPORT SYSTEM PERMEASE PROTEIN"/>
    <property type="match status" value="1"/>
</dbReference>
<dbReference type="SUPFAM" id="SSF161098">
    <property type="entry name" value="MetI-like"/>
    <property type="match status" value="1"/>
</dbReference>
<keyword evidence="4 7" id="KW-0812">Transmembrane</keyword>
<evidence type="ECO:0000259" key="8">
    <source>
        <dbReference type="PROSITE" id="PS50928"/>
    </source>
</evidence>
<evidence type="ECO:0000256" key="4">
    <source>
        <dbReference type="ARBA" id="ARBA00022692"/>
    </source>
</evidence>
<dbReference type="InterPro" id="IPR000515">
    <property type="entry name" value="MetI-like"/>
</dbReference>